<dbReference type="InterPro" id="IPR023827">
    <property type="entry name" value="Peptidase_S8_Asp-AS"/>
</dbReference>
<dbReference type="InterPro" id="IPR050131">
    <property type="entry name" value="Peptidase_S8_subtilisin-like"/>
</dbReference>
<evidence type="ECO:0000256" key="4">
    <source>
        <dbReference type="ARBA" id="ARBA00022825"/>
    </source>
</evidence>
<keyword evidence="3 5" id="KW-0378">Hydrolase</keyword>
<evidence type="ECO:0000256" key="6">
    <source>
        <dbReference type="RuleBase" id="RU003355"/>
    </source>
</evidence>
<dbReference type="PROSITE" id="PS51892">
    <property type="entry name" value="SUBTILASE"/>
    <property type="match status" value="1"/>
</dbReference>
<feature type="active site" description="Charge relay system" evidence="5">
    <location>
        <position position="448"/>
    </location>
</feature>
<comment type="similarity">
    <text evidence="1 5 6">Belongs to the peptidase S8 family.</text>
</comment>
<reference evidence="8 9" key="1">
    <citation type="submission" date="2019-03" db="EMBL/GenBank/DDBJ databases">
        <title>Genomic Encyclopedia of Type Strains, Phase IV (KMG-IV): sequencing the most valuable type-strain genomes for metagenomic binning, comparative biology and taxonomic classification.</title>
        <authorList>
            <person name="Goeker M."/>
        </authorList>
    </citation>
    <scope>NUCLEOTIDE SEQUENCE [LARGE SCALE GENOMIC DNA]</scope>
    <source>
        <strain evidence="8 9">DSM 25082</strain>
    </source>
</reference>
<protein>
    <submittedName>
        <fullName evidence="8">Subtilase family protein</fullName>
    </submittedName>
</protein>
<name>A0A4R6N9U5_9BURK</name>
<dbReference type="InterPro" id="IPR015500">
    <property type="entry name" value="Peptidase_S8_subtilisin-rel"/>
</dbReference>
<dbReference type="GO" id="GO:0004252">
    <property type="term" value="F:serine-type endopeptidase activity"/>
    <property type="evidence" value="ECO:0007669"/>
    <property type="project" value="UniProtKB-UniRule"/>
</dbReference>
<dbReference type="Proteomes" id="UP000295357">
    <property type="component" value="Unassembled WGS sequence"/>
</dbReference>
<dbReference type="InterPro" id="IPR022398">
    <property type="entry name" value="Peptidase_S8_His-AS"/>
</dbReference>
<dbReference type="InterPro" id="IPR023828">
    <property type="entry name" value="Peptidase_S8_Ser-AS"/>
</dbReference>
<proteinExistence type="inferred from homology"/>
<dbReference type="PROSITE" id="PS00138">
    <property type="entry name" value="SUBTILASE_SER"/>
    <property type="match status" value="1"/>
</dbReference>
<feature type="active site" description="Charge relay system" evidence="5">
    <location>
        <position position="297"/>
    </location>
</feature>
<dbReference type="InterPro" id="IPR000209">
    <property type="entry name" value="Peptidase_S8/S53_dom"/>
</dbReference>
<dbReference type="InterPro" id="IPR036852">
    <property type="entry name" value="Peptidase_S8/S53_dom_sf"/>
</dbReference>
<feature type="active site" description="Charge relay system" evidence="5">
    <location>
        <position position="264"/>
    </location>
</feature>
<keyword evidence="9" id="KW-1185">Reference proteome</keyword>
<dbReference type="Gene3D" id="2.60.40.10">
    <property type="entry name" value="Immunoglobulins"/>
    <property type="match status" value="2"/>
</dbReference>
<dbReference type="Pfam" id="PF00082">
    <property type="entry name" value="Peptidase_S8"/>
    <property type="match status" value="1"/>
</dbReference>
<evidence type="ECO:0000259" key="7">
    <source>
        <dbReference type="Pfam" id="PF00082"/>
    </source>
</evidence>
<keyword evidence="2 5" id="KW-0645">Protease</keyword>
<keyword evidence="4 5" id="KW-0720">Serine protease</keyword>
<accession>A0A4R6N9U5</accession>
<evidence type="ECO:0000256" key="3">
    <source>
        <dbReference type="ARBA" id="ARBA00022801"/>
    </source>
</evidence>
<comment type="caution">
    <text evidence="8">The sequence shown here is derived from an EMBL/GenBank/DDBJ whole genome shotgun (WGS) entry which is preliminary data.</text>
</comment>
<dbReference type="PROSITE" id="PS00136">
    <property type="entry name" value="SUBTILASE_ASP"/>
    <property type="match status" value="1"/>
</dbReference>
<sequence>MALSAIALAASLAANGCGLELGQLPANEGNVAEATLRYGDLPAQTRQRLRERMDKLRFDEVVEISRAGIEGRQSYRPELGGLQYGKQYCESLSRSDWGRDIKYTALSYCEGTHCLLVTVEGRHVLRAERVLSEAHLEEFLRQQPTAAGAEPQFAPGRLLAGVRAGLKDAQVEAQARGLGAAKARRIAKSNLFVIDLPQVGNERAMLAVLGNNPHFRFVELDYRVPASLTPNDPYLGSQWHLSTVNAPTAWDSAQGAGVTVAVLDSGVNGSHPDLAARMVPGWNVIDGNNNTADVNGHGTMVAGVLAASLNNAAGVAGTAGAARLMPIRISDANAYAYWSHVASGLYWAADNGAKVANISYGAASSSSVMSAADYMRSKGGVVFVSAGNAGTEVTTATSTSITVVSATNSADVITSWSNWGSLVSLAAPGEGIWTTERAGGYTAPSGTSFAAPLAAGVAALVMSARPDLSVAQVQNALYSSARDLGAAGRDKHYGFGRVDAAAAVQTAKAMAVADTQAPVVSITSPGNGSSVSGLVSVSASATDNVGVTKAELLVNGVVVATETTSPFAFTWDTTSRANGNTTLVVRGSDAAGNTGTSANLTVSVANAVAADTVAPVVSLLNPANGAVVSGTVSISVSASDNAGAAGLKQSLFINGALVASGTGGSLSYSWNTRKAAAGSYSIRAVATDAAGNSTAATASVSKR</sequence>
<dbReference type="InterPro" id="IPR013783">
    <property type="entry name" value="Ig-like_fold"/>
</dbReference>
<dbReference type="GO" id="GO:0006508">
    <property type="term" value="P:proteolysis"/>
    <property type="evidence" value="ECO:0007669"/>
    <property type="project" value="UniProtKB-KW"/>
</dbReference>
<evidence type="ECO:0000256" key="1">
    <source>
        <dbReference type="ARBA" id="ARBA00011073"/>
    </source>
</evidence>
<gene>
    <name evidence="8" type="ORF">DFR39_101126</name>
</gene>
<dbReference type="RefSeq" id="WP_281277209.1">
    <property type="nucleotide sequence ID" value="NZ_JAUFPJ010000005.1"/>
</dbReference>
<evidence type="ECO:0000256" key="2">
    <source>
        <dbReference type="ARBA" id="ARBA00022670"/>
    </source>
</evidence>
<organism evidence="8 9">
    <name type="scientific">Roseateles asaccharophilus</name>
    <dbReference type="NCBI Taxonomy" id="582607"/>
    <lineage>
        <taxon>Bacteria</taxon>
        <taxon>Pseudomonadati</taxon>
        <taxon>Pseudomonadota</taxon>
        <taxon>Betaproteobacteria</taxon>
        <taxon>Burkholderiales</taxon>
        <taxon>Sphaerotilaceae</taxon>
        <taxon>Roseateles</taxon>
    </lineage>
</organism>
<dbReference type="AlphaFoldDB" id="A0A4R6N9U5"/>
<dbReference type="EMBL" id="SNXE01000001">
    <property type="protein sequence ID" value="TDP12653.1"/>
    <property type="molecule type" value="Genomic_DNA"/>
</dbReference>
<dbReference type="Gene3D" id="3.40.50.200">
    <property type="entry name" value="Peptidase S8/S53 domain"/>
    <property type="match status" value="1"/>
</dbReference>
<dbReference type="PANTHER" id="PTHR43806:SF11">
    <property type="entry name" value="CEREVISIN-RELATED"/>
    <property type="match status" value="1"/>
</dbReference>
<dbReference type="PIRSF" id="PIRSF037901">
    <property type="entry name" value="Subtilisin_rel_Nmul_A1891"/>
    <property type="match status" value="1"/>
</dbReference>
<dbReference type="Pfam" id="PF17957">
    <property type="entry name" value="Big_7"/>
    <property type="match status" value="2"/>
</dbReference>
<feature type="domain" description="Peptidase S8/S53" evidence="7">
    <location>
        <begin position="255"/>
        <end position="496"/>
    </location>
</feature>
<evidence type="ECO:0000313" key="8">
    <source>
        <dbReference type="EMBL" id="TDP12653.1"/>
    </source>
</evidence>
<evidence type="ECO:0000256" key="5">
    <source>
        <dbReference type="PROSITE-ProRule" id="PRU01240"/>
    </source>
</evidence>
<dbReference type="SUPFAM" id="SSF52743">
    <property type="entry name" value="Subtilisin-like"/>
    <property type="match status" value="1"/>
</dbReference>
<dbReference type="PRINTS" id="PR00723">
    <property type="entry name" value="SUBTILISIN"/>
</dbReference>
<dbReference type="PROSITE" id="PS00137">
    <property type="entry name" value="SUBTILASE_HIS"/>
    <property type="match status" value="1"/>
</dbReference>
<dbReference type="PANTHER" id="PTHR43806">
    <property type="entry name" value="PEPTIDASE S8"/>
    <property type="match status" value="1"/>
</dbReference>
<evidence type="ECO:0000313" key="9">
    <source>
        <dbReference type="Proteomes" id="UP000295357"/>
    </source>
</evidence>
<dbReference type="InterPro" id="IPR017315">
    <property type="entry name" value="Pep_S8A_subtilisin_pbac-2"/>
</dbReference>